<feature type="non-terminal residue" evidence="3">
    <location>
        <position position="403"/>
    </location>
</feature>
<proteinExistence type="predicted"/>
<feature type="compositionally biased region" description="Polar residues" evidence="1">
    <location>
        <begin position="385"/>
        <end position="403"/>
    </location>
</feature>
<sequence>MDQVSRIEQELDSFKDTLSLYREQLEHWYSLAADRASQAADLPSLMGMERVIRFADSPTVVSTGDDDFLSTVVQCPLGGVMTIESKFESVYDIPLGDIVVDVVAVDSGEVTPVTLNAQGLGTFKGEAGKSYRVHVQDKVSPKHIAKLFSSYDGLSNDLTQWLRGEWQGFKPQWAQQSSATSAAAVGNGLLAGSWAAIEGVWDSISLLSDILKNPGEFVDRLGDSANQLKKLALETPAVMARLQLLASDEAALCLLVRTASLWLEMLPPSEVAGEAAEALSTVVVQLVIDLLIGVVLTFVGAGTGIAYLSMRLANHGARLLSAVQRFISAISALLNGFMTYVDRYKTVAARGIAAGVKKGRMQLRWDAQRNTTLKKDEPHDDVPAQSKNPNGDSADTAALTQTS</sequence>
<gene>
    <name evidence="3" type="ORF">HU811_21420</name>
</gene>
<feature type="compositionally biased region" description="Basic and acidic residues" evidence="1">
    <location>
        <begin position="373"/>
        <end position="382"/>
    </location>
</feature>
<keyword evidence="2" id="KW-1133">Transmembrane helix</keyword>
<feature type="transmembrane region" description="Helical" evidence="2">
    <location>
        <begin position="290"/>
        <end position="310"/>
    </location>
</feature>
<dbReference type="EMBL" id="JABWQV010000205">
    <property type="protein sequence ID" value="MBC3349210.1"/>
    <property type="molecule type" value="Genomic_DNA"/>
</dbReference>
<accession>A0ABR6UX52</accession>
<keyword evidence="2" id="KW-0812">Transmembrane</keyword>
<evidence type="ECO:0000313" key="4">
    <source>
        <dbReference type="Proteomes" id="UP000617171"/>
    </source>
</evidence>
<feature type="region of interest" description="Disordered" evidence="1">
    <location>
        <begin position="370"/>
        <end position="403"/>
    </location>
</feature>
<dbReference type="Proteomes" id="UP000617171">
    <property type="component" value="Unassembled WGS sequence"/>
</dbReference>
<keyword evidence="4" id="KW-1185">Reference proteome</keyword>
<keyword evidence="2" id="KW-0472">Membrane</keyword>
<organism evidence="3 4">
    <name type="scientific">Pseudomonas tehranensis</name>
    <dbReference type="NCBI Taxonomy" id="2745502"/>
    <lineage>
        <taxon>Bacteria</taxon>
        <taxon>Pseudomonadati</taxon>
        <taxon>Pseudomonadota</taxon>
        <taxon>Gammaproteobacteria</taxon>
        <taxon>Pseudomonadales</taxon>
        <taxon>Pseudomonadaceae</taxon>
        <taxon>Pseudomonas</taxon>
    </lineage>
</organism>
<reference evidence="3 4" key="1">
    <citation type="journal article" date="2020" name="Microorganisms">
        <title>Reliable Identification of Environmental Pseudomonas Isolates Using the rpoD Gene.</title>
        <authorList>
            <consortium name="The Broad Institute Genome Sequencing Platform"/>
            <person name="Girard L."/>
            <person name="Lood C."/>
            <person name="Rokni-Zadeh H."/>
            <person name="van Noort V."/>
            <person name="Lavigne R."/>
            <person name="De Mot R."/>
        </authorList>
    </citation>
    <scope>NUCLEOTIDE SEQUENCE [LARGE SCALE GENOMIC DNA]</scope>
    <source>
        <strain evidence="3 4">SWRI196</strain>
    </source>
</reference>
<evidence type="ECO:0000313" key="3">
    <source>
        <dbReference type="EMBL" id="MBC3349210.1"/>
    </source>
</evidence>
<protein>
    <submittedName>
        <fullName evidence="3">Type IV secretion protein Rhs</fullName>
    </submittedName>
</protein>
<evidence type="ECO:0000256" key="2">
    <source>
        <dbReference type="SAM" id="Phobius"/>
    </source>
</evidence>
<name>A0ABR6UX52_9PSED</name>
<evidence type="ECO:0000256" key="1">
    <source>
        <dbReference type="SAM" id="MobiDB-lite"/>
    </source>
</evidence>
<comment type="caution">
    <text evidence="3">The sequence shown here is derived from an EMBL/GenBank/DDBJ whole genome shotgun (WGS) entry which is preliminary data.</text>
</comment>